<comment type="catalytic activity">
    <reaction evidence="9">
        <text>a very-long-chain acyl-CoA + malonyl-CoA + H(+) = a very-long-chain 3-oxoacyl-CoA + CO2 + CoA</text>
        <dbReference type="Rhea" id="RHEA:32727"/>
        <dbReference type="ChEBI" id="CHEBI:15378"/>
        <dbReference type="ChEBI" id="CHEBI:16526"/>
        <dbReference type="ChEBI" id="CHEBI:57287"/>
        <dbReference type="ChEBI" id="CHEBI:57384"/>
        <dbReference type="ChEBI" id="CHEBI:90725"/>
        <dbReference type="ChEBI" id="CHEBI:90736"/>
        <dbReference type="EC" id="2.3.1.199"/>
    </reaction>
</comment>
<evidence type="ECO:0000256" key="10">
    <source>
        <dbReference type="PIRNR" id="PIRNR036417"/>
    </source>
</evidence>
<proteinExistence type="inferred from homology"/>
<feature type="transmembrane region" description="Helical" evidence="12">
    <location>
        <begin position="83"/>
        <end position="102"/>
    </location>
</feature>
<dbReference type="InterPro" id="IPR013601">
    <property type="entry name" value="FAE1_typ3_polyketide_synth"/>
</dbReference>
<evidence type="ECO:0000256" key="3">
    <source>
        <dbReference type="ARBA" id="ARBA00005531"/>
    </source>
</evidence>
<feature type="active site" evidence="11">
    <location>
        <position position="244"/>
    </location>
</feature>
<comment type="similarity">
    <text evidence="3 10">Belongs to the thiolase-like superfamily. Chalcone/stilbene synthases family.</text>
</comment>
<dbReference type="AlphaFoldDB" id="A0AA88W8V2"/>
<reference evidence="15" key="1">
    <citation type="submission" date="2022-12" db="EMBL/GenBank/DDBJ databases">
        <title>Draft genome assemblies for two species of Escallonia (Escalloniales).</title>
        <authorList>
            <person name="Chanderbali A."/>
            <person name="Dervinis C."/>
            <person name="Anghel I."/>
            <person name="Soltis D."/>
            <person name="Soltis P."/>
            <person name="Zapata F."/>
        </authorList>
    </citation>
    <scope>NUCLEOTIDE SEQUENCE</scope>
    <source>
        <strain evidence="15">UCBG64.0493</strain>
        <tissue evidence="15">Leaf</tissue>
    </source>
</reference>
<evidence type="ECO:0000256" key="9">
    <source>
        <dbReference type="ARBA" id="ARBA00047375"/>
    </source>
</evidence>
<dbReference type="GO" id="GO:0006633">
    <property type="term" value="P:fatty acid biosynthetic process"/>
    <property type="evidence" value="ECO:0007669"/>
    <property type="project" value="InterPro"/>
</dbReference>
<dbReference type="Pfam" id="PF08392">
    <property type="entry name" value="FAE1_CUT1_RppA"/>
    <property type="match status" value="1"/>
</dbReference>
<dbReference type="Gene3D" id="3.40.47.10">
    <property type="match status" value="1"/>
</dbReference>
<dbReference type="PANTHER" id="PTHR31561">
    <property type="entry name" value="3-KETOACYL-COA SYNTHASE"/>
    <property type="match status" value="1"/>
</dbReference>
<feature type="active site" evidence="11">
    <location>
        <position position="323"/>
    </location>
</feature>
<evidence type="ECO:0000256" key="8">
    <source>
        <dbReference type="ARBA" id="ARBA00023315"/>
    </source>
</evidence>
<feature type="domain" description="Beta-ketoacyl-[acyl-carrier-protein] synthase III C-terminal" evidence="14">
    <location>
        <begin position="406"/>
        <end position="486"/>
    </location>
</feature>
<keyword evidence="4 10" id="KW-0808">Transferase</keyword>
<dbReference type="InterPro" id="IPR016039">
    <property type="entry name" value="Thiolase-like"/>
</dbReference>
<dbReference type="GO" id="GO:0009922">
    <property type="term" value="F:fatty acid elongase activity"/>
    <property type="evidence" value="ECO:0007669"/>
    <property type="project" value="UniProtKB-EC"/>
</dbReference>
<evidence type="ECO:0000313" key="16">
    <source>
        <dbReference type="Proteomes" id="UP001188597"/>
    </source>
</evidence>
<gene>
    <name evidence="15" type="ORF">RJ639_045948</name>
</gene>
<organism evidence="15 16">
    <name type="scientific">Escallonia herrerae</name>
    <dbReference type="NCBI Taxonomy" id="1293975"/>
    <lineage>
        <taxon>Eukaryota</taxon>
        <taxon>Viridiplantae</taxon>
        <taxon>Streptophyta</taxon>
        <taxon>Embryophyta</taxon>
        <taxon>Tracheophyta</taxon>
        <taxon>Spermatophyta</taxon>
        <taxon>Magnoliopsida</taxon>
        <taxon>eudicotyledons</taxon>
        <taxon>Gunneridae</taxon>
        <taxon>Pentapetalae</taxon>
        <taxon>asterids</taxon>
        <taxon>campanulids</taxon>
        <taxon>Escalloniales</taxon>
        <taxon>Escalloniaceae</taxon>
        <taxon>Escallonia</taxon>
    </lineage>
</organism>
<evidence type="ECO:0000256" key="7">
    <source>
        <dbReference type="ARBA" id="ARBA00023136"/>
    </source>
</evidence>
<evidence type="ECO:0000256" key="5">
    <source>
        <dbReference type="ARBA" id="ARBA00022692"/>
    </source>
</evidence>
<keyword evidence="6 12" id="KW-1133">Transmembrane helix</keyword>
<dbReference type="EC" id="2.3.1.-" evidence="10"/>
<evidence type="ECO:0000256" key="11">
    <source>
        <dbReference type="PIRSR" id="PIRSR036417-1"/>
    </source>
</evidence>
<evidence type="ECO:0000259" key="14">
    <source>
        <dbReference type="Pfam" id="PF08541"/>
    </source>
</evidence>
<keyword evidence="7 12" id="KW-0472">Membrane</keyword>
<feature type="active site" evidence="11">
    <location>
        <position position="411"/>
    </location>
</feature>
<keyword evidence="16" id="KW-1185">Reference proteome</keyword>
<dbReference type="CDD" id="cd00831">
    <property type="entry name" value="CHS_like"/>
    <property type="match status" value="1"/>
</dbReference>
<dbReference type="SUPFAM" id="SSF53901">
    <property type="entry name" value="Thiolase-like"/>
    <property type="match status" value="2"/>
</dbReference>
<dbReference type="Proteomes" id="UP001188597">
    <property type="component" value="Unassembled WGS sequence"/>
</dbReference>
<dbReference type="EMBL" id="JAVXUP010000729">
    <property type="protein sequence ID" value="KAK3022104.1"/>
    <property type="molecule type" value="Genomic_DNA"/>
</dbReference>
<evidence type="ECO:0000256" key="1">
    <source>
        <dbReference type="ARBA" id="ARBA00004370"/>
    </source>
</evidence>
<name>A0AA88W8V2_9ASTE</name>
<keyword evidence="5 12" id="KW-0812">Transmembrane</keyword>
<feature type="domain" description="FAE" evidence="13">
    <location>
        <begin position="100"/>
        <end position="388"/>
    </location>
</feature>
<comment type="caution">
    <text evidence="15">The sequence shown here is derived from an EMBL/GenBank/DDBJ whole genome shotgun (WGS) entry which is preliminary data.</text>
</comment>
<dbReference type="InterPro" id="IPR012392">
    <property type="entry name" value="3-ktacl-CoA_syn"/>
</dbReference>
<feature type="active site" evidence="11">
    <location>
        <position position="407"/>
    </location>
</feature>
<comment type="pathway">
    <text evidence="2 10">Lipid metabolism; fatty acid biosynthesis.</text>
</comment>
<dbReference type="GO" id="GO:0016020">
    <property type="term" value="C:membrane"/>
    <property type="evidence" value="ECO:0007669"/>
    <property type="project" value="UniProtKB-SubCell"/>
</dbReference>
<evidence type="ECO:0000259" key="13">
    <source>
        <dbReference type="Pfam" id="PF08392"/>
    </source>
</evidence>
<evidence type="ECO:0000256" key="12">
    <source>
        <dbReference type="SAM" id="Phobius"/>
    </source>
</evidence>
<feature type="active site" evidence="11">
    <location>
        <position position="444"/>
    </location>
</feature>
<protein>
    <recommendedName>
        <fullName evidence="10">3-ketoacyl-CoA synthase</fullName>
        <ecNumber evidence="10">2.3.1.-</ecNumber>
    </recommendedName>
</protein>
<evidence type="ECO:0000256" key="2">
    <source>
        <dbReference type="ARBA" id="ARBA00005194"/>
    </source>
</evidence>
<feature type="transmembrane region" description="Helical" evidence="12">
    <location>
        <begin position="41"/>
        <end position="62"/>
    </location>
</feature>
<evidence type="ECO:0000313" key="15">
    <source>
        <dbReference type="EMBL" id="KAK3022104.1"/>
    </source>
</evidence>
<comment type="subcellular location">
    <subcellularLocation>
        <location evidence="1">Membrane</location>
    </subcellularLocation>
</comment>
<dbReference type="Pfam" id="PF08541">
    <property type="entry name" value="ACP_syn_III_C"/>
    <property type="match status" value="1"/>
</dbReference>
<dbReference type="InterPro" id="IPR013747">
    <property type="entry name" value="ACP_syn_III_C"/>
</dbReference>
<dbReference type="PIRSF" id="PIRSF036417">
    <property type="entry name" value="3-ktacl-CoA_syn"/>
    <property type="match status" value="1"/>
</dbReference>
<keyword evidence="8 10" id="KW-0012">Acyltransferase</keyword>
<evidence type="ECO:0000256" key="4">
    <source>
        <dbReference type="ARBA" id="ARBA00022679"/>
    </source>
</evidence>
<feature type="active site" evidence="11">
    <location>
        <position position="440"/>
    </location>
</feature>
<evidence type="ECO:0000256" key="6">
    <source>
        <dbReference type="ARBA" id="ARBA00022989"/>
    </source>
</evidence>
<dbReference type="FunFam" id="3.40.47.10:FF:000028">
    <property type="entry name" value="3-ketoacyl-CoA synthase"/>
    <property type="match status" value="1"/>
</dbReference>
<sequence length="512" mass="57265">MEGTGDGGGGGGEGQAVRIQHTRILPDFLQSVNLKYVKLGYHYLISNLFTFCLVPLMIVILVEASQSNPDDMRQLWLHLKYNLVSVIICSAVLVFGSTVYIMTRPRPVYLVDYSCYRAPDHLKAPYSQFMEHSRLTGDFDESALEFQRKILERSGLGEETYVPEAMHYVPPRLSMAAAREEAEQVMFGALDNLFLNTAIKPKDIGILVVNCSLFNPTPSLSAMIVNKYKLRGNIRSFNLGGMGCSAGVIAIDLAKDMLQVHRNTYAVVVSTENITQNWYFGNKKAMLIPNCLFRVGGSAVLLSNKSVDRKRAKYKLVHVVRTHRGADDKAFRCVYQEQDDAGKTGVTLSKELMAIAGGALKTNITTLGPLVLPISEQLLFFATLVVKKFFSPHIKPYIPDFKLAFEHFCIHAGGRAVIDELEKNLQLLPIHVEASRMTLHRFGNTSSSSIWYELAYIEAKGRMRKGNRVWQIAFGSGFKCNSAVWEALRNVKQSCNGPWEDCIDKYPVKLVS</sequence>
<accession>A0AA88W8V2</accession>